<evidence type="ECO:0000313" key="2">
    <source>
        <dbReference type="EMBL" id="KAI5395394.1"/>
    </source>
</evidence>
<accession>A0A9D5A4Q3</accession>
<sequence length="174" mass="19358">MSKSLKVVLSLHQYGGECGPLVSILVSNIQECFLGGVCNDTAKIQKSQTWNCVCEARITAIQQKGSMEYYFQEFELLKAQATSMPKEQLIGYFLARLPRKFQIEVSEANGNGANVQNSGAKPGDTTNYGSRNRSTLILPYREHLKQSEKGRCVCYGLAMVRAEKNIRVDVVILT</sequence>
<evidence type="ECO:0008006" key="4">
    <source>
        <dbReference type="Google" id="ProtNLM"/>
    </source>
</evidence>
<gene>
    <name evidence="2" type="ORF">KIW84_061830</name>
</gene>
<dbReference type="Proteomes" id="UP001058974">
    <property type="component" value="Chromosome 6"/>
</dbReference>
<evidence type="ECO:0000256" key="1">
    <source>
        <dbReference type="SAM" id="MobiDB-lite"/>
    </source>
</evidence>
<keyword evidence="3" id="KW-1185">Reference proteome</keyword>
<reference evidence="2 3" key="1">
    <citation type="journal article" date="2022" name="Nat. Genet.">
        <title>Improved pea reference genome and pan-genome highlight genomic features and evolutionary characteristics.</title>
        <authorList>
            <person name="Yang T."/>
            <person name="Liu R."/>
            <person name="Luo Y."/>
            <person name="Hu S."/>
            <person name="Wang D."/>
            <person name="Wang C."/>
            <person name="Pandey M.K."/>
            <person name="Ge S."/>
            <person name="Xu Q."/>
            <person name="Li N."/>
            <person name="Li G."/>
            <person name="Huang Y."/>
            <person name="Saxena R.K."/>
            <person name="Ji Y."/>
            <person name="Li M."/>
            <person name="Yan X."/>
            <person name="He Y."/>
            <person name="Liu Y."/>
            <person name="Wang X."/>
            <person name="Xiang C."/>
            <person name="Varshney R.K."/>
            <person name="Ding H."/>
            <person name="Gao S."/>
            <person name="Zong X."/>
        </authorList>
    </citation>
    <scope>NUCLEOTIDE SEQUENCE [LARGE SCALE GENOMIC DNA]</scope>
    <source>
        <strain evidence="2 3">cv. Zhongwan 6</strain>
    </source>
</reference>
<organism evidence="2 3">
    <name type="scientific">Pisum sativum</name>
    <name type="common">Garden pea</name>
    <name type="synonym">Lathyrus oleraceus</name>
    <dbReference type="NCBI Taxonomy" id="3888"/>
    <lineage>
        <taxon>Eukaryota</taxon>
        <taxon>Viridiplantae</taxon>
        <taxon>Streptophyta</taxon>
        <taxon>Embryophyta</taxon>
        <taxon>Tracheophyta</taxon>
        <taxon>Spermatophyta</taxon>
        <taxon>Magnoliopsida</taxon>
        <taxon>eudicotyledons</taxon>
        <taxon>Gunneridae</taxon>
        <taxon>Pentapetalae</taxon>
        <taxon>rosids</taxon>
        <taxon>fabids</taxon>
        <taxon>Fabales</taxon>
        <taxon>Fabaceae</taxon>
        <taxon>Papilionoideae</taxon>
        <taxon>50 kb inversion clade</taxon>
        <taxon>NPAAA clade</taxon>
        <taxon>Hologalegina</taxon>
        <taxon>IRL clade</taxon>
        <taxon>Fabeae</taxon>
        <taxon>Lathyrus</taxon>
    </lineage>
</organism>
<protein>
    <recommendedName>
        <fullName evidence="4">Retrotransposon gag domain-containing protein</fullName>
    </recommendedName>
</protein>
<evidence type="ECO:0000313" key="3">
    <source>
        <dbReference type="Proteomes" id="UP001058974"/>
    </source>
</evidence>
<dbReference type="EMBL" id="JAMSHJ010000006">
    <property type="protein sequence ID" value="KAI5395394.1"/>
    <property type="molecule type" value="Genomic_DNA"/>
</dbReference>
<dbReference type="Gramene" id="Psat06G0183000-T1">
    <property type="protein sequence ID" value="KAI5395394.1"/>
    <property type="gene ID" value="KIW84_061830"/>
</dbReference>
<comment type="caution">
    <text evidence="2">The sequence shown here is derived from an EMBL/GenBank/DDBJ whole genome shotgun (WGS) entry which is preliminary data.</text>
</comment>
<proteinExistence type="predicted"/>
<feature type="region of interest" description="Disordered" evidence="1">
    <location>
        <begin position="112"/>
        <end position="131"/>
    </location>
</feature>
<name>A0A9D5A4Q3_PEA</name>
<dbReference type="AlphaFoldDB" id="A0A9D5A4Q3"/>